<proteinExistence type="predicted"/>
<dbReference type="InParanoid" id="A0A7J7CVG5"/>
<keyword evidence="1" id="KW-1133">Transmembrane helix</keyword>
<keyword evidence="1" id="KW-0472">Membrane</keyword>
<name>A0A7J7CVG5_TRIWF</name>
<feature type="transmembrane region" description="Helical" evidence="1">
    <location>
        <begin position="154"/>
        <end position="185"/>
    </location>
</feature>
<feature type="transmembrane region" description="Helical" evidence="1">
    <location>
        <begin position="121"/>
        <end position="148"/>
    </location>
</feature>
<sequence>MEEPRGTESTNGVHEKNWRRPEDYTLDGVLHRLFTMIFHPDTDSSDAAATFRQRIKNSLSENGPLLREATTNTGRTVLLWTRGGSPLRALLVISVGTIALLALTGLLVFMLFFLAVTVNAVVISLLVSLAAVGGFLAIFFTCVTAIYIGALSVAAFVISVATISAIVAFSIAAGWIGFFCMLWLATKKSVGLAKQSLNMTSSAISTSSSARNARYHPEPAKVD</sequence>
<keyword evidence="1" id="KW-0812">Transmembrane</keyword>
<dbReference type="AlphaFoldDB" id="A0A7J7CVG5"/>
<dbReference type="FunCoup" id="A0A7J7CVG5">
    <property type="interactions" value="2378"/>
</dbReference>
<reference evidence="2 3" key="1">
    <citation type="journal article" date="2020" name="Nat. Commun.">
        <title>Genome of Tripterygium wilfordii and identification of cytochrome P450 involved in triptolide biosynthesis.</title>
        <authorList>
            <person name="Tu L."/>
            <person name="Su P."/>
            <person name="Zhang Z."/>
            <person name="Gao L."/>
            <person name="Wang J."/>
            <person name="Hu T."/>
            <person name="Zhou J."/>
            <person name="Zhang Y."/>
            <person name="Zhao Y."/>
            <person name="Liu Y."/>
            <person name="Song Y."/>
            <person name="Tong Y."/>
            <person name="Lu Y."/>
            <person name="Yang J."/>
            <person name="Xu C."/>
            <person name="Jia M."/>
            <person name="Peters R.J."/>
            <person name="Huang L."/>
            <person name="Gao W."/>
        </authorList>
    </citation>
    <scope>NUCLEOTIDE SEQUENCE [LARGE SCALE GENOMIC DNA]</scope>
    <source>
        <strain evidence="3">cv. XIE 37</strain>
        <tissue evidence="2">Leaf</tissue>
    </source>
</reference>
<comment type="caution">
    <text evidence="2">The sequence shown here is derived from an EMBL/GenBank/DDBJ whole genome shotgun (WGS) entry which is preliminary data.</text>
</comment>
<evidence type="ECO:0000256" key="1">
    <source>
        <dbReference type="SAM" id="Phobius"/>
    </source>
</evidence>
<dbReference type="PANTHER" id="PTHR35508">
    <property type="entry name" value="VOLTAGE-DEPENDENT L-TYPE CALCIUM CHANNEL SUBUNIT"/>
    <property type="match status" value="1"/>
</dbReference>
<gene>
    <name evidence="2" type="ORF">HS088_TW13G00787</name>
</gene>
<evidence type="ECO:0000313" key="2">
    <source>
        <dbReference type="EMBL" id="KAF5737896.1"/>
    </source>
</evidence>
<accession>A0A7J7CVG5</accession>
<protein>
    <submittedName>
        <fullName evidence="2">Uncharacterized protein</fullName>
    </submittedName>
</protein>
<keyword evidence="3" id="KW-1185">Reference proteome</keyword>
<dbReference type="OrthoDB" id="1925129at2759"/>
<dbReference type="EMBL" id="JAAARO010000013">
    <property type="protein sequence ID" value="KAF5737896.1"/>
    <property type="molecule type" value="Genomic_DNA"/>
</dbReference>
<feature type="transmembrane region" description="Helical" evidence="1">
    <location>
        <begin position="89"/>
        <end position="114"/>
    </location>
</feature>
<organism evidence="2 3">
    <name type="scientific">Tripterygium wilfordii</name>
    <name type="common">Thunder God vine</name>
    <dbReference type="NCBI Taxonomy" id="458696"/>
    <lineage>
        <taxon>Eukaryota</taxon>
        <taxon>Viridiplantae</taxon>
        <taxon>Streptophyta</taxon>
        <taxon>Embryophyta</taxon>
        <taxon>Tracheophyta</taxon>
        <taxon>Spermatophyta</taxon>
        <taxon>Magnoliopsida</taxon>
        <taxon>eudicotyledons</taxon>
        <taxon>Gunneridae</taxon>
        <taxon>Pentapetalae</taxon>
        <taxon>rosids</taxon>
        <taxon>fabids</taxon>
        <taxon>Celastrales</taxon>
        <taxon>Celastraceae</taxon>
        <taxon>Tripterygium</taxon>
    </lineage>
</organism>
<evidence type="ECO:0000313" key="3">
    <source>
        <dbReference type="Proteomes" id="UP000593562"/>
    </source>
</evidence>
<dbReference type="PANTHER" id="PTHR35508:SF1">
    <property type="entry name" value="VOLTAGE-DEPENDENT L-TYPE CALCIUM CHANNEL SUBUNIT"/>
    <property type="match status" value="1"/>
</dbReference>
<dbReference type="Proteomes" id="UP000593562">
    <property type="component" value="Unassembled WGS sequence"/>
</dbReference>